<dbReference type="EnsemblPlants" id="OB04G11710.1">
    <property type="protein sequence ID" value="OB04G11710.1"/>
    <property type="gene ID" value="OB04G11710"/>
</dbReference>
<protein>
    <submittedName>
        <fullName evidence="2">Uncharacterized protein</fullName>
    </submittedName>
</protein>
<accession>J3LVJ6</accession>
<name>J3LVJ6_ORYBR</name>
<dbReference type="AlphaFoldDB" id="J3LVJ6"/>
<dbReference type="Gramene" id="OB04G11710.1">
    <property type="protein sequence ID" value="OB04G11710.1"/>
    <property type="gene ID" value="OB04G11710"/>
</dbReference>
<evidence type="ECO:0000313" key="2">
    <source>
        <dbReference type="EnsemblPlants" id="OB04G11710.1"/>
    </source>
</evidence>
<proteinExistence type="predicted"/>
<dbReference type="HOGENOM" id="CLU_2816511_0_0_1"/>
<evidence type="ECO:0000256" key="1">
    <source>
        <dbReference type="SAM" id="MobiDB-lite"/>
    </source>
</evidence>
<sequence length="67" mass="7277">MAATKGHGGGLARDDDHPLLNMHPSEPGILDRRWGRDLPGHSARDARLLGNQWVTEAFLVPALGIEI</sequence>
<reference evidence="2" key="1">
    <citation type="journal article" date="2013" name="Nat. Commun.">
        <title>Whole-genome sequencing of Oryza brachyantha reveals mechanisms underlying Oryza genome evolution.</title>
        <authorList>
            <person name="Chen J."/>
            <person name="Huang Q."/>
            <person name="Gao D."/>
            <person name="Wang J."/>
            <person name="Lang Y."/>
            <person name="Liu T."/>
            <person name="Li B."/>
            <person name="Bai Z."/>
            <person name="Luis Goicoechea J."/>
            <person name="Liang C."/>
            <person name="Chen C."/>
            <person name="Zhang W."/>
            <person name="Sun S."/>
            <person name="Liao Y."/>
            <person name="Zhang X."/>
            <person name="Yang L."/>
            <person name="Song C."/>
            <person name="Wang M."/>
            <person name="Shi J."/>
            <person name="Liu G."/>
            <person name="Liu J."/>
            <person name="Zhou H."/>
            <person name="Zhou W."/>
            <person name="Yu Q."/>
            <person name="An N."/>
            <person name="Chen Y."/>
            <person name="Cai Q."/>
            <person name="Wang B."/>
            <person name="Liu B."/>
            <person name="Min J."/>
            <person name="Huang Y."/>
            <person name="Wu H."/>
            <person name="Li Z."/>
            <person name="Zhang Y."/>
            <person name="Yin Y."/>
            <person name="Song W."/>
            <person name="Jiang J."/>
            <person name="Jackson S.A."/>
            <person name="Wing R.A."/>
            <person name="Wang J."/>
            <person name="Chen M."/>
        </authorList>
    </citation>
    <scope>NUCLEOTIDE SEQUENCE [LARGE SCALE GENOMIC DNA]</scope>
    <source>
        <strain evidence="2">cv. IRGC 101232</strain>
    </source>
</reference>
<dbReference type="Proteomes" id="UP000006038">
    <property type="component" value="Chromosome 4"/>
</dbReference>
<reference evidence="2" key="2">
    <citation type="submission" date="2013-04" db="UniProtKB">
        <authorList>
            <consortium name="EnsemblPlants"/>
        </authorList>
    </citation>
    <scope>IDENTIFICATION</scope>
</reference>
<feature type="region of interest" description="Disordered" evidence="1">
    <location>
        <begin position="1"/>
        <end position="34"/>
    </location>
</feature>
<keyword evidence="3" id="KW-1185">Reference proteome</keyword>
<evidence type="ECO:0000313" key="3">
    <source>
        <dbReference type="Proteomes" id="UP000006038"/>
    </source>
</evidence>
<organism evidence="2">
    <name type="scientific">Oryza brachyantha</name>
    <name type="common">malo sina</name>
    <dbReference type="NCBI Taxonomy" id="4533"/>
    <lineage>
        <taxon>Eukaryota</taxon>
        <taxon>Viridiplantae</taxon>
        <taxon>Streptophyta</taxon>
        <taxon>Embryophyta</taxon>
        <taxon>Tracheophyta</taxon>
        <taxon>Spermatophyta</taxon>
        <taxon>Magnoliopsida</taxon>
        <taxon>Liliopsida</taxon>
        <taxon>Poales</taxon>
        <taxon>Poaceae</taxon>
        <taxon>BOP clade</taxon>
        <taxon>Oryzoideae</taxon>
        <taxon>Oryzeae</taxon>
        <taxon>Oryzinae</taxon>
        <taxon>Oryza</taxon>
    </lineage>
</organism>
<feature type="compositionally biased region" description="Gly residues" evidence="1">
    <location>
        <begin position="1"/>
        <end position="11"/>
    </location>
</feature>